<dbReference type="RefSeq" id="WP_345685817.1">
    <property type="nucleotide sequence ID" value="NZ_BAABIT010000001.1"/>
</dbReference>
<dbReference type="Gene3D" id="2.80.10.50">
    <property type="match status" value="1"/>
</dbReference>
<dbReference type="EMBL" id="JBHSJD010000015">
    <property type="protein sequence ID" value="MFC5024534.1"/>
    <property type="molecule type" value="Genomic_DNA"/>
</dbReference>
<protein>
    <submittedName>
        <fullName evidence="3">RICIN domain-containing protein</fullName>
    </submittedName>
</protein>
<evidence type="ECO:0000313" key="4">
    <source>
        <dbReference type="Proteomes" id="UP001595829"/>
    </source>
</evidence>
<keyword evidence="1" id="KW-0732">Signal</keyword>
<dbReference type="SMART" id="SM00458">
    <property type="entry name" value="RICIN"/>
    <property type="match status" value="1"/>
</dbReference>
<feature type="signal peptide" evidence="1">
    <location>
        <begin position="1"/>
        <end position="29"/>
    </location>
</feature>
<organism evidence="3 4">
    <name type="scientific">Streptomyces coeruleoprunus</name>
    <dbReference type="NCBI Taxonomy" id="285563"/>
    <lineage>
        <taxon>Bacteria</taxon>
        <taxon>Bacillati</taxon>
        <taxon>Actinomycetota</taxon>
        <taxon>Actinomycetes</taxon>
        <taxon>Kitasatosporales</taxon>
        <taxon>Streptomycetaceae</taxon>
        <taxon>Streptomyces</taxon>
    </lineage>
</organism>
<feature type="domain" description="Ricin B lectin" evidence="2">
    <location>
        <begin position="42"/>
        <end position="199"/>
    </location>
</feature>
<dbReference type="Pfam" id="PF14200">
    <property type="entry name" value="RicinB_lectin_2"/>
    <property type="match status" value="1"/>
</dbReference>
<dbReference type="SUPFAM" id="SSF50370">
    <property type="entry name" value="Ricin B-like lectins"/>
    <property type="match status" value="1"/>
</dbReference>
<feature type="chain" id="PRO_5046006545" evidence="1">
    <location>
        <begin position="30"/>
        <end position="205"/>
    </location>
</feature>
<accession>A0ABV9XHQ9</accession>
<keyword evidence="4" id="KW-1185">Reference proteome</keyword>
<dbReference type="CDD" id="cd00161">
    <property type="entry name" value="beta-trefoil_Ricin-like"/>
    <property type="match status" value="1"/>
</dbReference>
<sequence length="205" mass="22128">MSHTVRRMSRAAACCGFAAACILPSLGGAAEAVAPTAPVDQRFFLIKARHSNMCLDVAHASMAHAAPVVQAHCWSGHNQQWRLVPQGDGVRFKIQARHSNLCLDVAHASRQHGARVVQANCSGGSNQVWWFAPREGWRPLVEGPIGRVPHINHSAAIVSDHTGMVLDVLNRSQAHAAPVVVAGLGDGREPATNQLWRFERPKANL</sequence>
<reference evidence="4" key="1">
    <citation type="journal article" date="2019" name="Int. J. Syst. Evol. Microbiol.">
        <title>The Global Catalogue of Microorganisms (GCM) 10K type strain sequencing project: providing services to taxonomists for standard genome sequencing and annotation.</title>
        <authorList>
            <consortium name="The Broad Institute Genomics Platform"/>
            <consortium name="The Broad Institute Genome Sequencing Center for Infectious Disease"/>
            <person name="Wu L."/>
            <person name="Ma J."/>
        </authorList>
    </citation>
    <scope>NUCLEOTIDE SEQUENCE [LARGE SCALE GENOMIC DNA]</scope>
    <source>
        <strain evidence="4">CGMCC 4.1648</strain>
    </source>
</reference>
<gene>
    <name evidence="3" type="ORF">ACFPM3_20635</name>
</gene>
<dbReference type="PROSITE" id="PS51257">
    <property type="entry name" value="PROKAR_LIPOPROTEIN"/>
    <property type="match status" value="1"/>
</dbReference>
<proteinExistence type="predicted"/>
<name>A0ABV9XHQ9_9ACTN</name>
<dbReference type="InterPro" id="IPR000772">
    <property type="entry name" value="Ricin_B_lectin"/>
</dbReference>
<dbReference type="InterPro" id="IPR035992">
    <property type="entry name" value="Ricin_B-like_lectins"/>
</dbReference>
<dbReference type="Proteomes" id="UP001595829">
    <property type="component" value="Unassembled WGS sequence"/>
</dbReference>
<dbReference type="PROSITE" id="PS50231">
    <property type="entry name" value="RICIN_B_LECTIN"/>
    <property type="match status" value="1"/>
</dbReference>
<evidence type="ECO:0000259" key="2">
    <source>
        <dbReference type="SMART" id="SM00458"/>
    </source>
</evidence>
<comment type="caution">
    <text evidence="3">The sequence shown here is derived from an EMBL/GenBank/DDBJ whole genome shotgun (WGS) entry which is preliminary data.</text>
</comment>
<evidence type="ECO:0000313" key="3">
    <source>
        <dbReference type="EMBL" id="MFC5024534.1"/>
    </source>
</evidence>
<evidence type="ECO:0000256" key="1">
    <source>
        <dbReference type="SAM" id="SignalP"/>
    </source>
</evidence>